<keyword evidence="3" id="KW-1185">Reference proteome</keyword>
<evidence type="ECO:0000313" key="2">
    <source>
        <dbReference type="EMBL" id="CCH85550.1"/>
    </source>
</evidence>
<name>I4EQ87_MODI5</name>
<dbReference type="InterPro" id="IPR002645">
    <property type="entry name" value="STAS_dom"/>
</dbReference>
<evidence type="ECO:0000259" key="1">
    <source>
        <dbReference type="PROSITE" id="PS50801"/>
    </source>
</evidence>
<proteinExistence type="predicted"/>
<dbReference type="Pfam" id="PF13466">
    <property type="entry name" value="STAS_2"/>
    <property type="match status" value="1"/>
</dbReference>
<dbReference type="KEGG" id="mmar:MODMU_0078"/>
<dbReference type="InterPro" id="IPR036513">
    <property type="entry name" value="STAS_dom_sf"/>
</dbReference>
<dbReference type="CDD" id="cd07043">
    <property type="entry name" value="STAS_anti-anti-sigma_factors"/>
    <property type="match status" value="1"/>
</dbReference>
<evidence type="ECO:0000313" key="3">
    <source>
        <dbReference type="Proteomes" id="UP000006461"/>
    </source>
</evidence>
<organism evidence="2 3">
    <name type="scientific">Modestobacter italicus (strain DSM 44449 / CECT 9708 / BC 501)</name>
    <dbReference type="NCBI Taxonomy" id="2732864"/>
    <lineage>
        <taxon>Bacteria</taxon>
        <taxon>Bacillati</taxon>
        <taxon>Actinomycetota</taxon>
        <taxon>Actinomycetes</taxon>
        <taxon>Geodermatophilales</taxon>
        <taxon>Geodermatophilaceae</taxon>
        <taxon>Modestobacter</taxon>
    </lineage>
</organism>
<dbReference type="SUPFAM" id="SSF52091">
    <property type="entry name" value="SpoIIaa-like"/>
    <property type="match status" value="1"/>
</dbReference>
<dbReference type="Gene3D" id="3.30.750.24">
    <property type="entry name" value="STAS domain"/>
    <property type="match status" value="1"/>
</dbReference>
<dbReference type="EMBL" id="FO203431">
    <property type="protein sequence ID" value="CCH85550.1"/>
    <property type="molecule type" value="Genomic_DNA"/>
</dbReference>
<sequence>MAGELDAAAGPLLQQSLLDALRRAGRLLTIELSGVTFFGSAGVTALVWVSQHPEAAGKHVRVVATSRIVTGPLELTGLLERLDVEGMPEGSARPGSTPPG</sequence>
<protein>
    <submittedName>
        <fullName evidence="2">Anti-sigma factor antagonist</fullName>
    </submittedName>
</protein>
<dbReference type="HOGENOM" id="CLU_115403_3_2_11"/>
<dbReference type="STRING" id="477641.MODMU_0078"/>
<accession>I4EQ87</accession>
<dbReference type="eggNOG" id="COG1366">
    <property type="taxonomic scope" value="Bacteria"/>
</dbReference>
<dbReference type="InterPro" id="IPR058548">
    <property type="entry name" value="MlaB-like_STAS"/>
</dbReference>
<dbReference type="PROSITE" id="PS50801">
    <property type="entry name" value="STAS"/>
    <property type="match status" value="1"/>
</dbReference>
<feature type="domain" description="STAS" evidence="1">
    <location>
        <begin position="1"/>
        <end position="82"/>
    </location>
</feature>
<dbReference type="Proteomes" id="UP000006461">
    <property type="component" value="Chromosome"/>
</dbReference>
<reference evidence="2 3" key="1">
    <citation type="journal article" date="2012" name="J. Bacteriol.">
        <title>Genome Sequence of Radiation-Resistant Modestobacter marinus Strain BC501, a Representative Actinobacterium That Thrives on Calcareous Stone Surfaces.</title>
        <authorList>
            <person name="Normand P."/>
            <person name="Gury J."/>
            <person name="Pujic P."/>
            <person name="Chouaia B."/>
            <person name="Crotti E."/>
            <person name="Brusetti L."/>
            <person name="Daffonchio D."/>
            <person name="Vacherie B."/>
            <person name="Barbe V."/>
            <person name="Medigue C."/>
            <person name="Calteau A."/>
            <person name="Ghodhbane-Gtari F."/>
            <person name="Essoussi I."/>
            <person name="Nouioui I."/>
            <person name="Abbassi-Ghozzi I."/>
            <person name="Gtari M."/>
        </authorList>
    </citation>
    <scope>NUCLEOTIDE SEQUENCE [LARGE SCALE GENOMIC DNA]</scope>
    <source>
        <strain evidence="3">BC 501</strain>
    </source>
</reference>
<gene>
    <name evidence="2" type="ordered locus">MODMU_0078</name>
</gene>
<dbReference type="AlphaFoldDB" id="I4EQ87"/>